<accession>A0A6P1KJL7</accession>
<name>A0A6P1KJL7_FAUOS</name>
<protein>
    <recommendedName>
        <fullName evidence="4">Leucine-rich repeat domain-containing protein</fullName>
    </recommendedName>
</protein>
<dbReference type="PROSITE" id="PS51450">
    <property type="entry name" value="LRR"/>
    <property type="match status" value="2"/>
</dbReference>
<evidence type="ECO:0000256" key="2">
    <source>
        <dbReference type="ARBA" id="ARBA00022737"/>
    </source>
</evidence>
<evidence type="ECO:0000256" key="1">
    <source>
        <dbReference type="ARBA" id="ARBA00022614"/>
    </source>
</evidence>
<gene>
    <name evidence="3" type="ORF">GSF12_09920</name>
</gene>
<proteinExistence type="predicted"/>
<reference evidence="3" key="1">
    <citation type="journal article" date="2020" name="Microbiol. Resour. Announc.">
        <title>Complete Genome Sequence of Moraxella osloensis Strain YV1, Isolated from an Australian Wastewater Treatment Plant.</title>
        <authorList>
            <person name="Batinovic S."/>
            <person name="Rice D.T.F."/>
            <person name="Seviour R.J."/>
            <person name="Petrovski S."/>
        </authorList>
    </citation>
    <scope>NUCLEOTIDE SEQUENCE</scope>
    <source>
        <strain evidence="3">YV1</strain>
    </source>
</reference>
<dbReference type="InterPro" id="IPR050836">
    <property type="entry name" value="SDS22/Internalin_LRR"/>
</dbReference>
<evidence type="ECO:0000313" key="3">
    <source>
        <dbReference type="EMBL" id="QHG10167.1"/>
    </source>
</evidence>
<sequence>MNQNKNQLTTTTGNGIALRNASKSLKITNKLLAEVDDFEKHWEWWLNLSKSWRVFYIKEVLKVDLSEEELFDKSLMYGHISKILDLTEIVIYPREWTYHPSQNPFIENLDNPFLSQVPTNEKQIRFIDELLKSKPLSYLTKIEKLSFGRVRIPTLEIFNKILTLKDLYIDTEYTIDLTPIKNLRNLEVLTVNNNHIKDIRFLESLNKLKEVSFNVTRGFDFFSLENNYLTDINPLRNLINLQSLKIVTASNDLNPISELLNLKKLNLTLLKESSLTSLSDLHNLNELSIALNDNSQFDLNFLNSLNNIKYLKINYRKLNIQTLPSLKKLTILDLSKQKLNNITTIEKFDNLEELDLSNNAIYDIIPLARIKSLKKIIIYQNPILQKDIDWLRQQLPNCIIHF</sequence>
<organism evidence="3">
    <name type="scientific">Faucicola osloensis</name>
    <name type="common">Moraxella osloensis</name>
    <dbReference type="NCBI Taxonomy" id="34062"/>
    <lineage>
        <taxon>Bacteria</taxon>
        <taxon>Pseudomonadati</taxon>
        <taxon>Pseudomonadota</taxon>
        <taxon>Gammaproteobacteria</taxon>
        <taxon>Moraxellales</taxon>
        <taxon>Moraxellaceae</taxon>
        <taxon>Faucicola</taxon>
    </lineage>
</organism>
<dbReference type="SUPFAM" id="SSF52058">
    <property type="entry name" value="L domain-like"/>
    <property type="match status" value="1"/>
</dbReference>
<dbReference type="InterPro" id="IPR032675">
    <property type="entry name" value="LRR_dom_sf"/>
</dbReference>
<dbReference type="AlphaFoldDB" id="A0A6P1KJL7"/>
<evidence type="ECO:0008006" key="4">
    <source>
        <dbReference type="Google" id="ProtNLM"/>
    </source>
</evidence>
<dbReference type="Gene3D" id="3.80.10.10">
    <property type="entry name" value="Ribonuclease Inhibitor"/>
    <property type="match status" value="1"/>
</dbReference>
<dbReference type="InterPro" id="IPR001611">
    <property type="entry name" value="Leu-rich_rpt"/>
</dbReference>
<dbReference type="PANTHER" id="PTHR46652">
    <property type="entry name" value="LEUCINE-RICH REPEAT AND IQ DOMAIN-CONTAINING PROTEIN 1-RELATED"/>
    <property type="match status" value="1"/>
</dbReference>
<dbReference type="PANTHER" id="PTHR46652:SF3">
    <property type="entry name" value="LEUCINE-RICH REPEAT-CONTAINING PROTEIN 9"/>
    <property type="match status" value="1"/>
</dbReference>
<keyword evidence="2" id="KW-0677">Repeat</keyword>
<keyword evidence="1" id="KW-0433">Leucine-rich repeat</keyword>
<dbReference type="EMBL" id="CP047226">
    <property type="protein sequence ID" value="QHG10167.1"/>
    <property type="molecule type" value="Genomic_DNA"/>
</dbReference>